<keyword evidence="3" id="KW-0963">Cytoplasm</keyword>
<dbReference type="Proteomes" id="UP000075320">
    <property type="component" value="Unassembled WGS sequence"/>
</dbReference>
<dbReference type="InterPro" id="IPR003000">
    <property type="entry name" value="Sirtuin"/>
</dbReference>
<keyword evidence="3 4" id="KW-0862">Zinc</keyword>
<comment type="caution">
    <text evidence="6">The sequence shown here is derived from an EMBL/GenBank/DDBJ whole genome shotgun (WGS) entry which is preliminary data.</text>
</comment>
<dbReference type="Pfam" id="PF02146">
    <property type="entry name" value="SIR2"/>
    <property type="match status" value="1"/>
</dbReference>
<gene>
    <name evidence="3" type="primary">cobB</name>
    <name evidence="6" type="ORF">AZI86_07140</name>
</gene>
<dbReference type="Gene3D" id="3.30.1600.10">
    <property type="entry name" value="SIR2/SIRT2 'Small Domain"/>
    <property type="match status" value="1"/>
</dbReference>
<evidence type="ECO:0000313" key="6">
    <source>
        <dbReference type="EMBL" id="KYG66805.1"/>
    </source>
</evidence>
<feature type="domain" description="Deacetylase sirtuin-type" evidence="5">
    <location>
        <begin position="1"/>
        <end position="232"/>
    </location>
</feature>
<dbReference type="EMBL" id="LUKE01000001">
    <property type="protein sequence ID" value="KYG66805.1"/>
    <property type="molecule type" value="Genomic_DNA"/>
</dbReference>
<comment type="function">
    <text evidence="3">NAD-dependent lysine deacetylase and desuccinylase that specifically removes acetyl and succinyl groups on target proteins. Modulates the activities of several proteins which are inactive in their acylated form.</text>
</comment>
<evidence type="ECO:0000256" key="1">
    <source>
        <dbReference type="ARBA" id="ARBA00022679"/>
    </source>
</evidence>
<sequence length="236" mass="26011">MSGNLLVLTGAGISADSGVQTFRDANGLWENHRIEEVASLEAFRSCPDLVHNFYNVRRRQLKDSNIKPNAAHLALSELEAAWPGNFHLISQNVDDLHWQAGSKKVLNMHGQLNQVLCEACNQSMFWSNDLSVTSVCKFCGHVGMLRPDIVWFGESPHFLGLIEDLVRAADIFIAVGTSGVVYPAAGFVHLASQALKIEVNLAPTEKSKYFDEVLRGSSTEVLPSLVDRLLNPVTLR</sequence>
<dbReference type="GO" id="GO:0005737">
    <property type="term" value="C:cytoplasm"/>
    <property type="evidence" value="ECO:0007669"/>
    <property type="project" value="UniProtKB-SubCell"/>
</dbReference>
<evidence type="ECO:0000256" key="3">
    <source>
        <dbReference type="HAMAP-Rule" id="MF_01121"/>
    </source>
</evidence>
<evidence type="ECO:0000256" key="2">
    <source>
        <dbReference type="ARBA" id="ARBA00023027"/>
    </source>
</evidence>
<keyword evidence="7" id="KW-1185">Reference proteome</keyword>
<dbReference type="GO" id="GO:0008270">
    <property type="term" value="F:zinc ion binding"/>
    <property type="evidence" value="ECO:0007669"/>
    <property type="project" value="UniProtKB-UniRule"/>
</dbReference>
<feature type="binding site" evidence="3 4">
    <location>
        <position position="136"/>
    </location>
    <ligand>
        <name>Zn(2+)</name>
        <dbReference type="ChEBI" id="CHEBI:29105"/>
    </ligand>
</feature>
<feature type="binding site" evidence="3 4">
    <location>
        <position position="139"/>
    </location>
    <ligand>
        <name>Zn(2+)</name>
        <dbReference type="ChEBI" id="CHEBI:29105"/>
    </ligand>
</feature>
<dbReference type="OrthoDB" id="5290598at2"/>
<organism evidence="6 7">
    <name type="scientific">Bdellovibrio bacteriovorus</name>
    <dbReference type="NCBI Taxonomy" id="959"/>
    <lineage>
        <taxon>Bacteria</taxon>
        <taxon>Pseudomonadati</taxon>
        <taxon>Bdellovibrionota</taxon>
        <taxon>Bdellovibrionia</taxon>
        <taxon>Bdellovibrionales</taxon>
        <taxon>Pseudobdellovibrionaceae</taxon>
        <taxon>Bdellovibrio</taxon>
    </lineage>
</organism>
<dbReference type="GO" id="GO:0070403">
    <property type="term" value="F:NAD+ binding"/>
    <property type="evidence" value="ECO:0007669"/>
    <property type="project" value="UniProtKB-UniRule"/>
</dbReference>
<feature type="active site" description="Proton acceptor" evidence="3 4">
    <location>
        <position position="109"/>
    </location>
</feature>
<protein>
    <recommendedName>
        <fullName evidence="3">NAD-dependent protein deacylase</fullName>
        <ecNumber evidence="3">2.3.1.286</ecNumber>
    </recommendedName>
    <alternativeName>
        <fullName evidence="3">Regulatory protein SIR2 homolog</fullName>
    </alternativeName>
</protein>
<dbReference type="PANTHER" id="PTHR11085">
    <property type="entry name" value="NAD-DEPENDENT PROTEIN DEACYLASE SIRTUIN-5, MITOCHONDRIAL-RELATED"/>
    <property type="match status" value="1"/>
</dbReference>
<comment type="catalytic activity">
    <reaction evidence="3">
        <text>N(6)-acetyl-L-lysyl-[protein] + NAD(+) + H2O = 2''-O-acetyl-ADP-D-ribose + nicotinamide + L-lysyl-[protein]</text>
        <dbReference type="Rhea" id="RHEA:43636"/>
        <dbReference type="Rhea" id="RHEA-COMP:9752"/>
        <dbReference type="Rhea" id="RHEA-COMP:10731"/>
        <dbReference type="ChEBI" id="CHEBI:15377"/>
        <dbReference type="ChEBI" id="CHEBI:17154"/>
        <dbReference type="ChEBI" id="CHEBI:29969"/>
        <dbReference type="ChEBI" id="CHEBI:57540"/>
        <dbReference type="ChEBI" id="CHEBI:61930"/>
        <dbReference type="ChEBI" id="CHEBI:83767"/>
        <dbReference type="EC" id="2.3.1.286"/>
    </reaction>
</comment>
<feature type="binding site" evidence="3">
    <location>
        <begin position="176"/>
        <end position="178"/>
    </location>
    <ligand>
        <name>NAD(+)</name>
        <dbReference type="ChEBI" id="CHEBI:57540"/>
    </ligand>
</feature>
<comment type="subcellular location">
    <subcellularLocation>
        <location evidence="3">Cytoplasm</location>
    </subcellularLocation>
</comment>
<dbReference type="RefSeq" id="WP_061834383.1">
    <property type="nucleotide sequence ID" value="NZ_LUKE01000001.1"/>
</dbReference>
<dbReference type="PANTHER" id="PTHR11085:SF4">
    <property type="entry name" value="NAD-DEPENDENT PROTEIN DEACYLASE"/>
    <property type="match status" value="1"/>
</dbReference>
<dbReference type="PROSITE" id="PS50305">
    <property type="entry name" value="SIRTUIN"/>
    <property type="match status" value="1"/>
</dbReference>
<dbReference type="Gene3D" id="3.40.50.1220">
    <property type="entry name" value="TPP-binding domain"/>
    <property type="match status" value="1"/>
</dbReference>
<feature type="binding site" evidence="3">
    <location>
        <position position="57"/>
    </location>
    <ligand>
        <name>substrate</name>
    </ligand>
</feature>
<comment type="cofactor">
    <cofactor evidence="3">
        <name>Zn(2+)</name>
        <dbReference type="ChEBI" id="CHEBI:29105"/>
    </cofactor>
    <text evidence="3">Binds 1 zinc ion per subunit.</text>
</comment>
<keyword evidence="3 4" id="KW-0479">Metal-binding</keyword>
<comment type="similarity">
    <text evidence="3">Belongs to the sirtuin family. Class III subfamily.</text>
</comment>
<dbReference type="EC" id="2.3.1.286" evidence="3"/>
<evidence type="ECO:0000256" key="4">
    <source>
        <dbReference type="PROSITE-ProRule" id="PRU00236"/>
    </source>
</evidence>
<evidence type="ECO:0000313" key="7">
    <source>
        <dbReference type="Proteomes" id="UP000075320"/>
    </source>
</evidence>
<dbReference type="HAMAP" id="MF_01121">
    <property type="entry name" value="Sirtuin_ClassIII"/>
    <property type="match status" value="1"/>
</dbReference>
<dbReference type="SUPFAM" id="SSF52467">
    <property type="entry name" value="DHS-like NAD/FAD-binding domain"/>
    <property type="match status" value="1"/>
</dbReference>
<comment type="domain">
    <text evidence="3">2 residues (Tyr-54 and Arg-57) present in a large hydrophobic pocket are probably involved in substrate specificity. They are important for desuccinylation activity, but dispensable for deacetylation activity.</text>
</comment>
<proteinExistence type="inferred from homology"/>
<feature type="binding site" evidence="3 4">
    <location>
        <position position="117"/>
    </location>
    <ligand>
        <name>Zn(2+)</name>
        <dbReference type="ChEBI" id="CHEBI:29105"/>
    </ligand>
</feature>
<reference evidence="6 7" key="1">
    <citation type="submission" date="2016-03" db="EMBL/GenBank/DDBJ databases">
        <authorList>
            <person name="Ploux O."/>
        </authorList>
    </citation>
    <scope>NUCLEOTIDE SEQUENCE [LARGE SCALE GENOMIC DNA]</scope>
    <source>
        <strain evidence="6 7">R0</strain>
    </source>
</reference>
<dbReference type="GO" id="GO:0017136">
    <property type="term" value="F:histone deacetylase activity, NAD-dependent"/>
    <property type="evidence" value="ECO:0007669"/>
    <property type="project" value="TreeGrafter"/>
</dbReference>
<dbReference type="GO" id="GO:0036055">
    <property type="term" value="F:protein-succinyllysine desuccinylase activity"/>
    <property type="evidence" value="ECO:0007669"/>
    <property type="project" value="UniProtKB-UniRule"/>
</dbReference>
<name>A0A150WRG3_BDEBC</name>
<feature type="binding site" evidence="3 4">
    <location>
        <position position="120"/>
    </location>
    <ligand>
        <name>Zn(2+)</name>
        <dbReference type="ChEBI" id="CHEBI:29105"/>
    </ligand>
</feature>
<keyword evidence="2 3" id="KW-0520">NAD</keyword>
<dbReference type="InterPro" id="IPR027546">
    <property type="entry name" value="Sirtuin_class_III"/>
</dbReference>
<dbReference type="InterPro" id="IPR026590">
    <property type="entry name" value="Ssirtuin_cat_dom"/>
</dbReference>
<feature type="binding site" evidence="3">
    <location>
        <begin position="200"/>
        <end position="202"/>
    </location>
    <ligand>
        <name>NAD(+)</name>
        <dbReference type="ChEBI" id="CHEBI:57540"/>
    </ligand>
</feature>
<dbReference type="InterPro" id="IPR029035">
    <property type="entry name" value="DHS-like_NAD/FAD-binding_dom"/>
</dbReference>
<dbReference type="InterPro" id="IPR050134">
    <property type="entry name" value="NAD-dep_sirtuin_deacylases"/>
</dbReference>
<feature type="binding site" evidence="3">
    <location>
        <position position="218"/>
    </location>
    <ligand>
        <name>NAD(+)</name>
        <dbReference type="ChEBI" id="CHEBI:57540"/>
    </ligand>
</feature>
<feature type="binding site" evidence="3">
    <location>
        <position position="54"/>
    </location>
    <ligand>
        <name>substrate</name>
    </ligand>
</feature>
<dbReference type="AlphaFoldDB" id="A0A150WRG3"/>
<feature type="binding site" evidence="3">
    <location>
        <begin position="91"/>
        <end position="94"/>
    </location>
    <ligand>
        <name>NAD(+)</name>
        <dbReference type="ChEBI" id="CHEBI:57540"/>
    </ligand>
</feature>
<dbReference type="GO" id="GO:0036054">
    <property type="term" value="F:protein-malonyllysine demalonylase activity"/>
    <property type="evidence" value="ECO:0007669"/>
    <property type="project" value="InterPro"/>
</dbReference>
<keyword evidence="1" id="KW-0808">Transferase</keyword>
<feature type="binding site" evidence="3">
    <location>
        <begin position="10"/>
        <end position="29"/>
    </location>
    <ligand>
        <name>NAD(+)</name>
        <dbReference type="ChEBI" id="CHEBI:57540"/>
    </ligand>
</feature>
<evidence type="ECO:0000259" key="5">
    <source>
        <dbReference type="PROSITE" id="PS50305"/>
    </source>
</evidence>
<comment type="catalytic activity">
    <reaction evidence="3">
        <text>N(6)-succinyl-L-lysyl-[protein] + NAD(+) + H2O = 2''-O-succinyl-ADP-D-ribose + nicotinamide + L-lysyl-[protein]</text>
        <dbReference type="Rhea" id="RHEA:47668"/>
        <dbReference type="Rhea" id="RHEA-COMP:9752"/>
        <dbReference type="Rhea" id="RHEA-COMP:11877"/>
        <dbReference type="ChEBI" id="CHEBI:15377"/>
        <dbReference type="ChEBI" id="CHEBI:17154"/>
        <dbReference type="ChEBI" id="CHEBI:29969"/>
        <dbReference type="ChEBI" id="CHEBI:57540"/>
        <dbReference type="ChEBI" id="CHEBI:87830"/>
        <dbReference type="ChEBI" id="CHEBI:87832"/>
    </reaction>
</comment>
<accession>A0A150WRG3</accession>
<dbReference type="InterPro" id="IPR026591">
    <property type="entry name" value="Sirtuin_cat_small_dom_sf"/>
</dbReference>